<dbReference type="InterPro" id="IPR011042">
    <property type="entry name" value="6-blade_b-propeller_TolB-like"/>
</dbReference>
<dbReference type="RefSeq" id="WP_203899676.1">
    <property type="nucleotide sequence ID" value="NZ_BOPF01000009.1"/>
</dbReference>
<dbReference type="Proteomes" id="UP000619260">
    <property type="component" value="Unassembled WGS sequence"/>
</dbReference>
<dbReference type="Pfam" id="PF08450">
    <property type="entry name" value="SGL"/>
    <property type="match status" value="1"/>
</dbReference>
<dbReference type="EMBL" id="BOPF01000009">
    <property type="protein sequence ID" value="GIJ46149.1"/>
    <property type="molecule type" value="Genomic_DNA"/>
</dbReference>
<evidence type="ECO:0000313" key="5">
    <source>
        <dbReference type="Proteomes" id="UP000619260"/>
    </source>
</evidence>
<organism evidence="4 5">
    <name type="scientific">Virgisporangium aliadipatigenens</name>
    <dbReference type="NCBI Taxonomy" id="741659"/>
    <lineage>
        <taxon>Bacteria</taxon>
        <taxon>Bacillati</taxon>
        <taxon>Actinomycetota</taxon>
        <taxon>Actinomycetes</taxon>
        <taxon>Micromonosporales</taxon>
        <taxon>Micromonosporaceae</taxon>
        <taxon>Virgisporangium</taxon>
    </lineage>
</organism>
<evidence type="ECO:0000259" key="3">
    <source>
        <dbReference type="Pfam" id="PF08450"/>
    </source>
</evidence>
<feature type="domain" description="SMP-30/Gluconolactonase/LRE-like region" evidence="3">
    <location>
        <begin position="13"/>
        <end position="255"/>
    </location>
</feature>
<sequence length="290" mass="31240">MSELSLLFSDLRFPEGARWHDDHLWFSDMHTGQVFKANPVARSIEEVAAVDDQPSGLGWLPDGSLLVSCMIDRKVRRLGPDGRLSVFSDVSGLTAAPINDLVTDDTGRTFLGGFGYDLYADAPRQPGPIFRIDADGRAACVEDDMVFPNGMVILPGTSTLVVAETWAARLSAFDIDERGALTGKRVWAELPPGSTPDGICVDEAGGVWVSSIATSQFLRVEAGGRLTRTIEVDGRCATDCVLGGPNGTTLFLLTSNSWQPTETTGRAGRIEAVEVDIPGRRPDSDKENRS</sequence>
<dbReference type="GO" id="GO:0016787">
    <property type="term" value="F:hydrolase activity"/>
    <property type="evidence" value="ECO:0007669"/>
    <property type="project" value="UniProtKB-KW"/>
</dbReference>
<evidence type="ECO:0000256" key="1">
    <source>
        <dbReference type="ARBA" id="ARBA00008853"/>
    </source>
</evidence>
<comment type="similarity">
    <text evidence="1">Belongs to the SMP-30/CGR1 family.</text>
</comment>
<evidence type="ECO:0000313" key="4">
    <source>
        <dbReference type="EMBL" id="GIJ46149.1"/>
    </source>
</evidence>
<dbReference type="PANTHER" id="PTHR47572:SF4">
    <property type="entry name" value="LACTONASE DRP35"/>
    <property type="match status" value="1"/>
</dbReference>
<evidence type="ECO:0000256" key="2">
    <source>
        <dbReference type="ARBA" id="ARBA00022801"/>
    </source>
</evidence>
<proteinExistence type="inferred from homology"/>
<dbReference type="SUPFAM" id="SSF63829">
    <property type="entry name" value="Calcium-dependent phosphotriesterase"/>
    <property type="match status" value="1"/>
</dbReference>
<dbReference type="InterPro" id="IPR051262">
    <property type="entry name" value="SMP-30/CGR1_Lactonase"/>
</dbReference>
<keyword evidence="5" id="KW-1185">Reference proteome</keyword>
<accession>A0A8J4DQ27</accession>
<dbReference type="PANTHER" id="PTHR47572">
    <property type="entry name" value="LIPOPROTEIN-RELATED"/>
    <property type="match status" value="1"/>
</dbReference>
<reference evidence="4" key="1">
    <citation type="submission" date="2021-01" db="EMBL/GenBank/DDBJ databases">
        <title>Whole genome shotgun sequence of Virgisporangium aliadipatigenens NBRC 105644.</title>
        <authorList>
            <person name="Komaki H."/>
            <person name="Tamura T."/>
        </authorList>
    </citation>
    <scope>NUCLEOTIDE SEQUENCE</scope>
    <source>
        <strain evidence="4">NBRC 105644</strain>
    </source>
</reference>
<comment type="caution">
    <text evidence="4">The sequence shown here is derived from an EMBL/GenBank/DDBJ whole genome shotgun (WGS) entry which is preliminary data.</text>
</comment>
<protein>
    <submittedName>
        <fullName evidence="4">Gluconolaconase</fullName>
    </submittedName>
</protein>
<dbReference type="InterPro" id="IPR013658">
    <property type="entry name" value="SGL"/>
</dbReference>
<name>A0A8J4DQ27_9ACTN</name>
<dbReference type="Gene3D" id="2.120.10.30">
    <property type="entry name" value="TolB, C-terminal domain"/>
    <property type="match status" value="1"/>
</dbReference>
<keyword evidence="2" id="KW-0378">Hydrolase</keyword>
<gene>
    <name evidence="4" type="ORF">Val02_30350</name>
</gene>
<dbReference type="AlphaFoldDB" id="A0A8J4DQ27"/>